<gene>
    <name evidence="1" type="ORF">HPLM_LOCUS21751</name>
</gene>
<dbReference type="Proteomes" id="UP000268014">
    <property type="component" value="Unassembled WGS sequence"/>
</dbReference>
<reference evidence="1 2" key="2">
    <citation type="submission" date="2018-11" db="EMBL/GenBank/DDBJ databases">
        <authorList>
            <consortium name="Pathogen Informatics"/>
        </authorList>
    </citation>
    <scope>NUCLEOTIDE SEQUENCE [LARGE SCALE GENOMIC DNA]</scope>
    <source>
        <strain evidence="1 2">MHpl1</strain>
    </source>
</reference>
<organism evidence="3">
    <name type="scientific">Haemonchus placei</name>
    <name type="common">Barber's pole worm</name>
    <dbReference type="NCBI Taxonomy" id="6290"/>
    <lineage>
        <taxon>Eukaryota</taxon>
        <taxon>Metazoa</taxon>
        <taxon>Ecdysozoa</taxon>
        <taxon>Nematoda</taxon>
        <taxon>Chromadorea</taxon>
        <taxon>Rhabditida</taxon>
        <taxon>Rhabditina</taxon>
        <taxon>Rhabditomorpha</taxon>
        <taxon>Strongyloidea</taxon>
        <taxon>Trichostrongylidae</taxon>
        <taxon>Haemonchus</taxon>
    </lineage>
</organism>
<dbReference type="WBParaSite" id="HPLM_0002176201-mRNA-1">
    <property type="protein sequence ID" value="HPLM_0002176201-mRNA-1"/>
    <property type="gene ID" value="HPLM_0002176201"/>
</dbReference>
<accession>A0A0N4XBL7</accession>
<dbReference type="EMBL" id="UZAF01024021">
    <property type="protein sequence ID" value="VDO92035.1"/>
    <property type="molecule type" value="Genomic_DNA"/>
</dbReference>
<proteinExistence type="predicted"/>
<name>A0A0N4XBL7_HAEPC</name>
<evidence type="ECO:0000313" key="3">
    <source>
        <dbReference type="WBParaSite" id="HPLM_0002176201-mRNA-1"/>
    </source>
</evidence>
<reference evidence="3" key="1">
    <citation type="submission" date="2017-02" db="UniProtKB">
        <authorList>
            <consortium name="WormBaseParasite"/>
        </authorList>
    </citation>
    <scope>IDENTIFICATION</scope>
</reference>
<keyword evidence="2" id="KW-1185">Reference proteome</keyword>
<evidence type="ECO:0000313" key="1">
    <source>
        <dbReference type="EMBL" id="VDO92035.1"/>
    </source>
</evidence>
<sequence>MSVACLSSSGLRSYSHTNLYTIHSRLQKTIAC</sequence>
<dbReference type="AlphaFoldDB" id="A0A0N4XBL7"/>
<evidence type="ECO:0000313" key="2">
    <source>
        <dbReference type="Proteomes" id="UP000268014"/>
    </source>
</evidence>
<protein>
    <submittedName>
        <fullName evidence="1 3">Uncharacterized protein</fullName>
    </submittedName>
</protein>